<dbReference type="EMBL" id="JBHMDO010000033">
    <property type="protein sequence ID" value="MFB9328459.1"/>
    <property type="molecule type" value="Genomic_DNA"/>
</dbReference>
<protein>
    <recommendedName>
        <fullName evidence="3">DUF4375 domain-containing protein</fullName>
    </recommendedName>
</protein>
<name>A0ABV5KTE5_9BACL</name>
<evidence type="ECO:0000313" key="2">
    <source>
        <dbReference type="Proteomes" id="UP001589747"/>
    </source>
</evidence>
<comment type="caution">
    <text evidence="1">The sequence shown here is derived from an EMBL/GenBank/DDBJ whole genome shotgun (WGS) entry which is preliminary data.</text>
</comment>
<reference evidence="1 2" key="1">
    <citation type="submission" date="2024-09" db="EMBL/GenBank/DDBJ databases">
        <authorList>
            <person name="Sun Q."/>
            <person name="Mori K."/>
        </authorList>
    </citation>
    <scope>NUCLEOTIDE SEQUENCE [LARGE SCALE GENOMIC DNA]</scope>
    <source>
        <strain evidence="1 2">TISTR 2452</strain>
    </source>
</reference>
<sequence length="174" mass="19875">MPENVASYSMRGMNDEELVLKCFRPLLADYKEVSAANGDVSRFFRRLTSNQQALFISYSYLVHVLESAVETYWWSAYFMAQGRWESLRAKTIALGAPAFDALLSDIETELGRRGHPKSLTEIHAVQREDLDGDDALRKFFADAYERLTAVAADNLIARLAKVIRQSPDDFRMQR</sequence>
<dbReference type="Proteomes" id="UP001589747">
    <property type="component" value="Unassembled WGS sequence"/>
</dbReference>
<evidence type="ECO:0000313" key="1">
    <source>
        <dbReference type="EMBL" id="MFB9328459.1"/>
    </source>
</evidence>
<proteinExistence type="predicted"/>
<organism evidence="1 2">
    <name type="scientific">Paenibacillus aurantiacus</name>
    <dbReference type="NCBI Taxonomy" id="1936118"/>
    <lineage>
        <taxon>Bacteria</taxon>
        <taxon>Bacillati</taxon>
        <taxon>Bacillota</taxon>
        <taxon>Bacilli</taxon>
        <taxon>Bacillales</taxon>
        <taxon>Paenibacillaceae</taxon>
        <taxon>Paenibacillus</taxon>
    </lineage>
</organism>
<accession>A0ABV5KTE5</accession>
<evidence type="ECO:0008006" key="3">
    <source>
        <dbReference type="Google" id="ProtNLM"/>
    </source>
</evidence>
<dbReference type="RefSeq" id="WP_377497770.1">
    <property type="nucleotide sequence ID" value="NZ_JBHMDO010000033.1"/>
</dbReference>
<gene>
    <name evidence="1" type="ORF">ACFFSY_21210</name>
</gene>
<keyword evidence="2" id="KW-1185">Reference proteome</keyword>